<evidence type="ECO:0000256" key="1">
    <source>
        <dbReference type="ARBA" id="ARBA00010688"/>
    </source>
</evidence>
<dbReference type="GO" id="GO:0005524">
    <property type="term" value="F:ATP binding"/>
    <property type="evidence" value="ECO:0007669"/>
    <property type="project" value="UniProtKB-KW"/>
</dbReference>
<keyword evidence="3" id="KW-0547">Nucleotide-binding</keyword>
<evidence type="ECO:0000256" key="3">
    <source>
        <dbReference type="ARBA" id="ARBA00022741"/>
    </source>
</evidence>
<dbReference type="Pfam" id="PF00294">
    <property type="entry name" value="PfkB"/>
    <property type="match status" value="1"/>
</dbReference>
<evidence type="ECO:0000256" key="5">
    <source>
        <dbReference type="ARBA" id="ARBA00022840"/>
    </source>
</evidence>
<dbReference type="GO" id="GO:0006000">
    <property type="term" value="P:fructose metabolic process"/>
    <property type="evidence" value="ECO:0007669"/>
    <property type="project" value="UniProtKB-ARBA"/>
</dbReference>
<keyword evidence="9" id="KW-1185">Reference proteome</keyword>
<dbReference type="EMBL" id="MWQN01000001">
    <property type="protein sequence ID" value="OPC81473.1"/>
    <property type="molecule type" value="Genomic_DNA"/>
</dbReference>
<reference evidence="8 9" key="1">
    <citation type="submission" date="2017-03" db="EMBL/GenBank/DDBJ databases">
        <title>Draft genome sequence of Streptomyces scabrisporus NF3, endophyte isolated from Amphipterygium adstringens.</title>
        <authorList>
            <person name="Vazquez M."/>
            <person name="Ceapa C.D."/>
            <person name="Rodriguez Luna D."/>
            <person name="Sanchez Esquivel S."/>
        </authorList>
    </citation>
    <scope>NUCLEOTIDE SEQUENCE [LARGE SCALE GENOMIC DNA]</scope>
    <source>
        <strain evidence="8 9">NF3</strain>
    </source>
</reference>
<dbReference type="Gene3D" id="3.40.1190.20">
    <property type="match status" value="1"/>
</dbReference>
<dbReference type="CDD" id="cd01166">
    <property type="entry name" value="KdgK"/>
    <property type="match status" value="1"/>
</dbReference>
<dbReference type="PANTHER" id="PTHR43085:SF1">
    <property type="entry name" value="PSEUDOURIDINE KINASE-RELATED"/>
    <property type="match status" value="1"/>
</dbReference>
<dbReference type="Proteomes" id="UP000190037">
    <property type="component" value="Unassembled WGS sequence"/>
</dbReference>
<feature type="domain" description="Carbohydrate kinase PfkB" evidence="7">
    <location>
        <begin position="22"/>
        <end position="319"/>
    </location>
</feature>
<dbReference type="AlphaFoldDB" id="A0A1T3NXB8"/>
<evidence type="ECO:0000313" key="8">
    <source>
        <dbReference type="EMBL" id="OPC81473.1"/>
    </source>
</evidence>
<dbReference type="OrthoDB" id="9808601at2"/>
<dbReference type="InterPro" id="IPR050306">
    <property type="entry name" value="PfkB_Carbo_kinase"/>
</dbReference>
<dbReference type="eggNOG" id="COG0524">
    <property type="taxonomic scope" value="Bacteria"/>
</dbReference>
<comment type="similarity">
    <text evidence="1 6">Belongs to the carbohydrate kinase PfkB family.</text>
</comment>
<dbReference type="InterPro" id="IPR002139">
    <property type="entry name" value="Ribo/fructo_kinase"/>
</dbReference>
<evidence type="ECO:0000256" key="6">
    <source>
        <dbReference type="RuleBase" id="RU003704"/>
    </source>
</evidence>
<protein>
    <submittedName>
        <fullName evidence="8">Sugar kinase</fullName>
    </submittedName>
</protein>
<evidence type="ECO:0000256" key="2">
    <source>
        <dbReference type="ARBA" id="ARBA00022679"/>
    </source>
</evidence>
<dbReference type="PROSITE" id="PS00584">
    <property type="entry name" value="PFKB_KINASES_2"/>
    <property type="match status" value="1"/>
</dbReference>
<dbReference type="PANTHER" id="PTHR43085">
    <property type="entry name" value="HEXOKINASE FAMILY MEMBER"/>
    <property type="match status" value="1"/>
</dbReference>
<evidence type="ECO:0000313" key="9">
    <source>
        <dbReference type="Proteomes" id="UP000190037"/>
    </source>
</evidence>
<dbReference type="InterPro" id="IPR002173">
    <property type="entry name" value="Carboh/pur_kinase_PfkB_CS"/>
</dbReference>
<evidence type="ECO:0000259" key="7">
    <source>
        <dbReference type="Pfam" id="PF00294"/>
    </source>
</evidence>
<dbReference type="STRING" id="159449.B4N89_11405"/>
<dbReference type="PRINTS" id="PR00990">
    <property type="entry name" value="RIBOKINASE"/>
</dbReference>
<evidence type="ECO:0000256" key="4">
    <source>
        <dbReference type="ARBA" id="ARBA00022777"/>
    </source>
</evidence>
<dbReference type="SUPFAM" id="SSF53613">
    <property type="entry name" value="Ribokinase-like"/>
    <property type="match status" value="1"/>
</dbReference>
<proteinExistence type="inferred from homology"/>
<comment type="caution">
    <text evidence="8">The sequence shown here is derived from an EMBL/GenBank/DDBJ whole genome shotgun (WGS) entry which is preliminary data.</text>
</comment>
<gene>
    <name evidence="8" type="ORF">B4N89_11405</name>
</gene>
<dbReference type="InterPro" id="IPR029056">
    <property type="entry name" value="Ribokinase-like"/>
</dbReference>
<keyword evidence="2 6" id="KW-0808">Transferase</keyword>
<accession>A0A1T3NXB8</accession>
<dbReference type="GO" id="GO:0008865">
    <property type="term" value="F:fructokinase activity"/>
    <property type="evidence" value="ECO:0007669"/>
    <property type="project" value="UniProtKB-ARBA"/>
</dbReference>
<sequence>MPSTTRPPREDIMTAEPRETPDVVTLGETMVLLRAPHIGPLRHARTLDVATGGAESNLAIGITRLGGRAAWIGRVGDDEFGRLVLTVLGGEGLDTRAAVVDPEAPTGLMVKARRTSAATDVRYYRAGSAGSRLCPDDVNPALVRSARILHITGITPALSPTARAAVRAAVAEANAAGVPVSLDLNYRRALWSAEDAAGELRALAGHADILFATEDEARLVLKVPDHTPFVDLARELAALGPAQVLLKRGARGAVAIVDGRPHEVPPHRVHAVDPVGAGDAFAAGYLAELVRGGSVATRLATAAAAGAFAVTVPGDWEGLPRRDELRLLAQDDAVIR</sequence>
<dbReference type="InterPro" id="IPR011611">
    <property type="entry name" value="PfkB_dom"/>
</dbReference>
<name>A0A1T3NXB8_9ACTN</name>
<organism evidence="8 9">
    <name type="scientific">Embleya scabrispora</name>
    <dbReference type="NCBI Taxonomy" id="159449"/>
    <lineage>
        <taxon>Bacteria</taxon>
        <taxon>Bacillati</taxon>
        <taxon>Actinomycetota</taxon>
        <taxon>Actinomycetes</taxon>
        <taxon>Kitasatosporales</taxon>
        <taxon>Streptomycetaceae</taxon>
        <taxon>Embleya</taxon>
    </lineage>
</organism>
<keyword evidence="5" id="KW-0067">ATP-binding</keyword>
<keyword evidence="4 6" id="KW-0418">Kinase</keyword>